<sequence>MATSAAQLIGGTPLASQSKHSTPECAKTAFFGGGLTNTVSFGVPKSAFKKLRKTSKQRRGCDATGPFGVVAEKVVGIDLGTINSIVGAMEGGKPMIITNAKGQRTMLSMVAWTKNGDRLQTRITPRKTTT</sequence>
<accession>A0AA88SD56</accession>
<protein>
    <submittedName>
        <fullName evidence="5">Uncharacterized protein</fullName>
    </submittedName>
</protein>
<dbReference type="Gene3D" id="3.30.420.40">
    <property type="match status" value="1"/>
</dbReference>
<keyword evidence="6" id="KW-1185">Reference proteome</keyword>
<evidence type="ECO:0000256" key="2">
    <source>
        <dbReference type="ARBA" id="ARBA00022741"/>
    </source>
</evidence>
<dbReference type="InterPro" id="IPR013126">
    <property type="entry name" value="Hsp_70_fam"/>
</dbReference>
<dbReference type="Proteomes" id="UP001187471">
    <property type="component" value="Unassembled WGS sequence"/>
</dbReference>
<feature type="region of interest" description="Disordered" evidence="4">
    <location>
        <begin position="1"/>
        <end position="20"/>
    </location>
</feature>
<evidence type="ECO:0000256" key="3">
    <source>
        <dbReference type="ARBA" id="ARBA00022840"/>
    </source>
</evidence>
<dbReference type="AlphaFoldDB" id="A0AA88SD56"/>
<comment type="similarity">
    <text evidence="1">Belongs to the heat shock protein 70 family.</text>
</comment>
<dbReference type="InterPro" id="IPR043129">
    <property type="entry name" value="ATPase_NBD"/>
</dbReference>
<dbReference type="Pfam" id="PF00012">
    <property type="entry name" value="HSP70"/>
    <property type="match status" value="1"/>
</dbReference>
<comment type="caution">
    <text evidence="5">The sequence shown here is derived from an EMBL/GenBank/DDBJ whole genome shotgun (WGS) entry which is preliminary data.</text>
</comment>
<evidence type="ECO:0000256" key="1">
    <source>
        <dbReference type="ARBA" id="ARBA00007381"/>
    </source>
</evidence>
<dbReference type="EMBL" id="JAVXUO010001014">
    <property type="protein sequence ID" value="KAK2987115.1"/>
    <property type="molecule type" value="Genomic_DNA"/>
</dbReference>
<keyword evidence="2" id="KW-0547">Nucleotide-binding</keyword>
<evidence type="ECO:0000313" key="6">
    <source>
        <dbReference type="Proteomes" id="UP001187471"/>
    </source>
</evidence>
<organism evidence="5 6">
    <name type="scientific">Escallonia rubra</name>
    <dbReference type="NCBI Taxonomy" id="112253"/>
    <lineage>
        <taxon>Eukaryota</taxon>
        <taxon>Viridiplantae</taxon>
        <taxon>Streptophyta</taxon>
        <taxon>Embryophyta</taxon>
        <taxon>Tracheophyta</taxon>
        <taxon>Spermatophyta</taxon>
        <taxon>Magnoliopsida</taxon>
        <taxon>eudicotyledons</taxon>
        <taxon>Gunneridae</taxon>
        <taxon>Pentapetalae</taxon>
        <taxon>asterids</taxon>
        <taxon>campanulids</taxon>
        <taxon>Escalloniales</taxon>
        <taxon>Escalloniaceae</taxon>
        <taxon>Escallonia</taxon>
    </lineage>
</organism>
<name>A0AA88SD56_9ASTE</name>
<dbReference type="GO" id="GO:0005524">
    <property type="term" value="F:ATP binding"/>
    <property type="evidence" value="ECO:0007669"/>
    <property type="project" value="UniProtKB-KW"/>
</dbReference>
<dbReference type="SUPFAM" id="SSF53067">
    <property type="entry name" value="Actin-like ATPase domain"/>
    <property type="match status" value="1"/>
</dbReference>
<gene>
    <name evidence="5" type="ORF">RJ640_019675</name>
</gene>
<dbReference type="GO" id="GO:0140662">
    <property type="term" value="F:ATP-dependent protein folding chaperone"/>
    <property type="evidence" value="ECO:0007669"/>
    <property type="project" value="InterPro"/>
</dbReference>
<proteinExistence type="inferred from homology"/>
<keyword evidence="3" id="KW-0067">ATP-binding</keyword>
<dbReference type="FunFam" id="3.30.420.40:FF:000028">
    <property type="entry name" value="heat shock 70 kDa protein-like"/>
    <property type="match status" value="1"/>
</dbReference>
<evidence type="ECO:0000256" key="4">
    <source>
        <dbReference type="SAM" id="MobiDB-lite"/>
    </source>
</evidence>
<reference evidence="5" key="1">
    <citation type="submission" date="2022-12" db="EMBL/GenBank/DDBJ databases">
        <title>Draft genome assemblies for two species of Escallonia (Escalloniales).</title>
        <authorList>
            <person name="Chanderbali A."/>
            <person name="Dervinis C."/>
            <person name="Anghel I."/>
            <person name="Soltis D."/>
            <person name="Soltis P."/>
            <person name="Zapata F."/>
        </authorList>
    </citation>
    <scope>NUCLEOTIDE SEQUENCE</scope>
    <source>
        <strain evidence="5">UCBG92.1500</strain>
        <tissue evidence="5">Leaf</tissue>
    </source>
</reference>
<evidence type="ECO:0000313" key="5">
    <source>
        <dbReference type="EMBL" id="KAK2987115.1"/>
    </source>
</evidence>